<feature type="signal peptide" evidence="1">
    <location>
        <begin position="1"/>
        <end position="22"/>
    </location>
</feature>
<organism evidence="2">
    <name type="scientific">Collimonas fungivorans</name>
    <dbReference type="NCBI Taxonomy" id="158899"/>
    <lineage>
        <taxon>Bacteria</taxon>
        <taxon>Pseudomonadati</taxon>
        <taxon>Pseudomonadota</taxon>
        <taxon>Betaproteobacteria</taxon>
        <taxon>Burkholderiales</taxon>
        <taxon>Oxalobacteraceae</taxon>
        <taxon>Collimonas</taxon>
    </lineage>
</organism>
<keyword evidence="1" id="KW-0732">Signal</keyword>
<dbReference type="RefSeq" id="WP_061538214.1">
    <property type="nucleotide sequence ID" value="NZ_CP013232.1"/>
</dbReference>
<gene>
    <name evidence="2" type="ORF">CFter6_0034</name>
</gene>
<name>A0A127P529_9BURK</name>
<dbReference type="Proteomes" id="UP000072421">
    <property type="component" value="Chromosome"/>
</dbReference>
<evidence type="ECO:0000313" key="2">
    <source>
        <dbReference type="EMBL" id="AMO92765.1"/>
    </source>
</evidence>
<feature type="chain" id="PRO_5007276604" evidence="1">
    <location>
        <begin position="23"/>
        <end position="204"/>
    </location>
</feature>
<evidence type="ECO:0000256" key="1">
    <source>
        <dbReference type="SAM" id="SignalP"/>
    </source>
</evidence>
<sequence>MNYCRQISMGFLALSIMAFSQAALSAIPKECKDMAGTYQVAPITEPRGLAEISRYVLNIPTYVPGEPIFTVAIDNDKAWHTGLVSGTRVPIELKTTQPGGSDTFADGIDTPCLYKIGNDLVVYQVDFSKSDAATLKDVTKGITDYWGAFLEDAQSRGKNYVFDVGTLPRRALNADTIQKTRYIAIFLDWKTGMPVPEILPLEKK</sequence>
<reference evidence="2 3" key="1">
    <citation type="submission" date="2015-11" db="EMBL/GenBank/DDBJ databases">
        <title>Exploring the genomic traits of fungus-feeding bacterial genus Collimonas.</title>
        <authorList>
            <person name="Song C."/>
            <person name="Schmidt R."/>
            <person name="de Jager V."/>
            <person name="Krzyzanowska D."/>
            <person name="Jongedijk E."/>
            <person name="Cankar K."/>
            <person name="Beekwilder J."/>
            <person name="van Veen A."/>
            <person name="de Boer W."/>
            <person name="van Veen J.A."/>
            <person name="Garbeva P."/>
        </authorList>
    </citation>
    <scope>NUCLEOTIDE SEQUENCE [LARGE SCALE GENOMIC DNA]</scope>
    <source>
        <strain evidence="2 3">Ter6</strain>
    </source>
</reference>
<protein>
    <submittedName>
        <fullName evidence="2">Uncharacterized protein</fullName>
    </submittedName>
</protein>
<dbReference type="EMBL" id="CP013232">
    <property type="protein sequence ID" value="AMO92765.1"/>
    <property type="molecule type" value="Genomic_DNA"/>
</dbReference>
<accession>A0A127P529</accession>
<evidence type="ECO:0000313" key="3">
    <source>
        <dbReference type="Proteomes" id="UP000072421"/>
    </source>
</evidence>
<dbReference type="AlphaFoldDB" id="A0A127P529"/>
<proteinExistence type="predicted"/>
<dbReference type="PATRIC" id="fig|158899.10.peg.35"/>